<reference evidence="6 7" key="1">
    <citation type="submission" date="2019-03" db="EMBL/GenBank/DDBJ databases">
        <title>Genomic Encyclopedia of Type Strains, Phase IV (KMG-IV): sequencing the most valuable type-strain genomes for metagenomic binning, comparative biology and taxonomic classification.</title>
        <authorList>
            <person name="Goeker M."/>
        </authorList>
    </citation>
    <scope>NUCLEOTIDE SEQUENCE [LARGE SCALE GENOMIC DNA]</scope>
    <source>
        <strain evidence="6 7">DSM 28559</strain>
    </source>
</reference>
<feature type="domain" description="S-adenosyl-L-homocysteine hydrolase NAD binding" evidence="5">
    <location>
        <begin position="125"/>
        <end position="260"/>
    </location>
</feature>
<keyword evidence="3" id="KW-0520">NAD</keyword>
<evidence type="ECO:0000313" key="7">
    <source>
        <dbReference type="Proteomes" id="UP000295711"/>
    </source>
</evidence>
<dbReference type="GO" id="GO:0051287">
    <property type="term" value="F:NAD binding"/>
    <property type="evidence" value="ECO:0007669"/>
    <property type="project" value="InterPro"/>
</dbReference>
<dbReference type="PROSITE" id="PS00670">
    <property type="entry name" value="D_2_HYDROXYACID_DH_2"/>
    <property type="match status" value="1"/>
</dbReference>
<keyword evidence="7" id="KW-1185">Reference proteome</keyword>
<dbReference type="PANTHER" id="PTHR43761">
    <property type="entry name" value="D-ISOMER SPECIFIC 2-HYDROXYACID DEHYDROGENASE FAMILY PROTEIN (AFU_ORTHOLOGUE AFUA_1G13630)"/>
    <property type="match status" value="1"/>
</dbReference>
<dbReference type="InterPro" id="IPR006140">
    <property type="entry name" value="D-isomer_DH_NAD-bd"/>
</dbReference>
<evidence type="ECO:0000313" key="6">
    <source>
        <dbReference type="EMBL" id="TCO85470.1"/>
    </source>
</evidence>
<proteinExistence type="inferred from homology"/>
<keyword evidence="2 4" id="KW-0560">Oxidoreductase</keyword>
<dbReference type="InterPro" id="IPR029753">
    <property type="entry name" value="D-isomer_DH_CS"/>
</dbReference>
<dbReference type="PANTHER" id="PTHR43761:SF1">
    <property type="entry name" value="D-ISOMER SPECIFIC 2-HYDROXYACID DEHYDROGENASE CATALYTIC DOMAIN-CONTAINING PROTEIN-RELATED"/>
    <property type="match status" value="1"/>
</dbReference>
<dbReference type="Pfam" id="PF00389">
    <property type="entry name" value="2-Hacid_dh"/>
    <property type="match status" value="1"/>
</dbReference>
<name>A0A4R2LNW8_9FIRM</name>
<dbReference type="SMART" id="SM00997">
    <property type="entry name" value="AdoHcyase_NAD"/>
    <property type="match status" value="1"/>
</dbReference>
<evidence type="ECO:0000256" key="3">
    <source>
        <dbReference type="ARBA" id="ARBA00023027"/>
    </source>
</evidence>
<dbReference type="FunFam" id="3.40.50.720:FF:000203">
    <property type="entry name" value="D-3-phosphoglycerate dehydrogenase (SerA)"/>
    <property type="match status" value="1"/>
</dbReference>
<evidence type="ECO:0000256" key="1">
    <source>
        <dbReference type="ARBA" id="ARBA00005854"/>
    </source>
</evidence>
<organism evidence="6 7">
    <name type="scientific">Frisingicoccus caecimuris</name>
    <dbReference type="NCBI Taxonomy" id="1796636"/>
    <lineage>
        <taxon>Bacteria</taxon>
        <taxon>Bacillati</taxon>
        <taxon>Bacillota</taxon>
        <taxon>Clostridia</taxon>
        <taxon>Lachnospirales</taxon>
        <taxon>Lachnospiraceae</taxon>
        <taxon>Frisingicoccus</taxon>
    </lineage>
</organism>
<evidence type="ECO:0000256" key="2">
    <source>
        <dbReference type="ARBA" id="ARBA00023002"/>
    </source>
</evidence>
<dbReference type="OrthoDB" id="9805416at2"/>
<dbReference type="RefSeq" id="WP_132089802.1">
    <property type="nucleotide sequence ID" value="NZ_JANKAQ010000003.1"/>
</dbReference>
<evidence type="ECO:0000259" key="5">
    <source>
        <dbReference type="SMART" id="SM00997"/>
    </source>
</evidence>
<dbReference type="AlphaFoldDB" id="A0A4R2LNW8"/>
<dbReference type="InterPro" id="IPR006139">
    <property type="entry name" value="D-isomer_2_OHA_DH_cat_dom"/>
</dbReference>
<dbReference type="GO" id="GO:0016616">
    <property type="term" value="F:oxidoreductase activity, acting on the CH-OH group of donors, NAD or NADP as acceptor"/>
    <property type="evidence" value="ECO:0007669"/>
    <property type="project" value="InterPro"/>
</dbReference>
<dbReference type="Proteomes" id="UP000295711">
    <property type="component" value="Unassembled WGS sequence"/>
</dbReference>
<dbReference type="EMBL" id="SLXA01000003">
    <property type="protein sequence ID" value="TCO85470.1"/>
    <property type="molecule type" value="Genomic_DNA"/>
</dbReference>
<comment type="similarity">
    <text evidence="1 4">Belongs to the D-isomer specific 2-hydroxyacid dehydrogenase family.</text>
</comment>
<dbReference type="InterPro" id="IPR036291">
    <property type="entry name" value="NAD(P)-bd_dom_sf"/>
</dbReference>
<dbReference type="SUPFAM" id="SSF52283">
    <property type="entry name" value="Formate/glycerate dehydrogenase catalytic domain-like"/>
    <property type="match status" value="1"/>
</dbReference>
<evidence type="ECO:0000256" key="4">
    <source>
        <dbReference type="RuleBase" id="RU003719"/>
    </source>
</evidence>
<dbReference type="CDD" id="cd12162">
    <property type="entry name" value="2-Hacid_dh_4"/>
    <property type="match status" value="1"/>
</dbReference>
<sequence length="320" mass="35400">MHKIVVLDGYTLNPGDLSWAELEAMGEVRIYDRTEEKDVVKRVGDSDIVLTNKTLIRKETLEACPSIRYIGCMATGYNVIDVAAASAQGVVVTNIPTYGTEAVAQFTMALLLEITSRVGMHAEAVRQGQWASCLDFCFWNRPLMELAGKTMGIIGYGAIGQSVARKAEAFGMEVLAYRRTPDWSMETEHCHMATMDEIYEKADIITLHCPLTAENEEMINKETISRMKDGVILLNTGRGKLIREADLRDALNSGKVAGAGVDVASTEPIKPDNPLLQAKNIWITPHIAWAPKETRQRLMDILIENIHAFLSGHPVNEVRG</sequence>
<dbReference type="Gene3D" id="3.40.50.720">
    <property type="entry name" value="NAD(P)-binding Rossmann-like Domain"/>
    <property type="match status" value="2"/>
</dbReference>
<gene>
    <name evidence="6" type="ORF">EV212_103192</name>
</gene>
<protein>
    <submittedName>
        <fullName evidence="6">Glycerate dehydrogenase</fullName>
    </submittedName>
</protein>
<dbReference type="InterPro" id="IPR015878">
    <property type="entry name" value="Ado_hCys_hydrolase_NAD-bd"/>
</dbReference>
<dbReference type="Pfam" id="PF02826">
    <property type="entry name" value="2-Hacid_dh_C"/>
    <property type="match status" value="1"/>
</dbReference>
<comment type="caution">
    <text evidence="6">The sequence shown here is derived from an EMBL/GenBank/DDBJ whole genome shotgun (WGS) entry which is preliminary data.</text>
</comment>
<accession>A0A4R2LNW8</accession>
<dbReference type="SUPFAM" id="SSF51735">
    <property type="entry name" value="NAD(P)-binding Rossmann-fold domains"/>
    <property type="match status" value="1"/>
</dbReference>
<dbReference type="InterPro" id="IPR050418">
    <property type="entry name" value="D-iso_2-hydroxyacid_DH_PdxB"/>
</dbReference>